<reference evidence="1" key="1">
    <citation type="submission" date="2020-08" db="EMBL/GenBank/DDBJ databases">
        <title>Multicomponent nature underlies the extraordinary mechanical properties of spider dragline silk.</title>
        <authorList>
            <person name="Kono N."/>
            <person name="Nakamura H."/>
            <person name="Mori M."/>
            <person name="Yoshida Y."/>
            <person name="Ohtoshi R."/>
            <person name="Malay A.D."/>
            <person name="Moran D.A.P."/>
            <person name="Tomita M."/>
            <person name="Numata K."/>
            <person name="Arakawa K."/>
        </authorList>
    </citation>
    <scope>NUCLEOTIDE SEQUENCE</scope>
</reference>
<protein>
    <recommendedName>
        <fullName evidence="3">Pre-C2HC domain-containing protein</fullName>
    </recommendedName>
</protein>
<evidence type="ECO:0008006" key="3">
    <source>
        <dbReference type="Google" id="ProtNLM"/>
    </source>
</evidence>
<dbReference type="EMBL" id="BMAV01001381">
    <property type="protein sequence ID" value="GFY39437.1"/>
    <property type="molecule type" value="Genomic_DNA"/>
</dbReference>
<sequence length="103" mass="11908">MPFVRGKLTGEYFKLYTDTFEQQRSLIHLLEELDYEFHVIPSKADRPIKVVIKGLPRDTPIINIQAELLELGFTVERVSQLIGRITKQPLSTFSYSYPPPQSL</sequence>
<dbReference type="OrthoDB" id="8123886at2759"/>
<name>A0A8X7BR07_9ARAC</name>
<dbReference type="AlphaFoldDB" id="A0A8X7BR07"/>
<proteinExistence type="predicted"/>
<keyword evidence="2" id="KW-1185">Reference proteome</keyword>
<accession>A0A8X7BR07</accession>
<evidence type="ECO:0000313" key="1">
    <source>
        <dbReference type="EMBL" id="GFY39437.1"/>
    </source>
</evidence>
<gene>
    <name evidence="1" type="ORF">TNIN_464821</name>
</gene>
<evidence type="ECO:0000313" key="2">
    <source>
        <dbReference type="Proteomes" id="UP000886998"/>
    </source>
</evidence>
<dbReference type="Proteomes" id="UP000886998">
    <property type="component" value="Unassembled WGS sequence"/>
</dbReference>
<organism evidence="1 2">
    <name type="scientific">Trichonephila inaurata madagascariensis</name>
    <dbReference type="NCBI Taxonomy" id="2747483"/>
    <lineage>
        <taxon>Eukaryota</taxon>
        <taxon>Metazoa</taxon>
        <taxon>Ecdysozoa</taxon>
        <taxon>Arthropoda</taxon>
        <taxon>Chelicerata</taxon>
        <taxon>Arachnida</taxon>
        <taxon>Araneae</taxon>
        <taxon>Araneomorphae</taxon>
        <taxon>Entelegynae</taxon>
        <taxon>Araneoidea</taxon>
        <taxon>Nephilidae</taxon>
        <taxon>Trichonephila</taxon>
        <taxon>Trichonephila inaurata</taxon>
    </lineage>
</organism>
<comment type="caution">
    <text evidence="1">The sequence shown here is derived from an EMBL/GenBank/DDBJ whole genome shotgun (WGS) entry which is preliminary data.</text>
</comment>